<proteinExistence type="predicted"/>
<evidence type="ECO:0000256" key="1">
    <source>
        <dbReference type="SAM" id="Phobius"/>
    </source>
</evidence>
<evidence type="ECO:0000313" key="2">
    <source>
        <dbReference type="EMBL" id="WNM63601.1"/>
    </source>
</evidence>
<reference evidence="2 3" key="1">
    <citation type="submission" date="2023-01" db="EMBL/GenBank/DDBJ databases">
        <title>Cultivation and genomic characterization of new, ubiquitous marine nitrite-oxidizing bacteria from the Nitrospirales.</title>
        <authorList>
            <person name="Mueller A.J."/>
            <person name="Daebeler A."/>
            <person name="Herbold C.W."/>
            <person name="Kirkegaard R.H."/>
            <person name="Daims H."/>
        </authorList>
    </citation>
    <scope>NUCLEOTIDE SEQUENCE [LARGE SCALE GENOMIC DNA]</scope>
    <source>
        <strain evidence="2 3">DK</strain>
    </source>
</reference>
<keyword evidence="1" id="KW-0812">Transmembrane</keyword>
<keyword evidence="1" id="KW-1133">Transmembrane helix</keyword>
<sequence>MRIVDQHIQVLRISLFGVALFFLVSIGTVPASYGGSLNEPNPVSGHSISLDEITSADVLARVQLLRDTLELIRFEMGKPLAIQSEAIVTNVHPHEAYFQALTLFHKADRLALELTGSTGISPEPTSLSTLAPLHIWKLVNASYLRILAIKEELGLKEMISERPEDPSTSLTETGRAIVQANRQINLLQERHFSPSDVSQQVLLASQYAKRLLARFPQSKEASETPPLERGKQPVDVFLRLVECYAILETIAHQSGIPVLHLDLPAAKNVSHSRQLEPSDVYDMATLLVSDLAYLHAQLKQIDVPRSIPYPGRMFPSHVYQQATVLLHQLKTLEQLVATDPEWLSR</sequence>
<accession>A0AA96K202</accession>
<keyword evidence="3" id="KW-1185">Reference proteome</keyword>
<keyword evidence="1" id="KW-0472">Membrane</keyword>
<dbReference type="KEGG" id="nneo:PQG83_07560"/>
<dbReference type="EMBL" id="CP116968">
    <property type="protein sequence ID" value="WNM63601.1"/>
    <property type="molecule type" value="Genomic_DNA"/>
</dbReference>
<dbReference type="RefSeq" id="WP_312748289.1">
    <property type="nucleotide sequence ID" value="NZ_CP116968.1"/>
</dbReference>
<organism evidence="2 3">
    <name type="scientific">Candidatus Nitrospira neomarina</name>
    <dbReference type="NCBI Taxonomy" id="3020899"/>
    <lineage>
        <taxon>Bacteria</taxon>
        <taxon>Pseudomonadati</taxon>
        <taxon>Nitrospirota</taxon>
        <taxon>Nitrospiria</taxon>
        <taxon>Nitrospirales</taxon>
        <taxon>Nitrospiraceae</taxon>
        <taxon>Nitrospira</taxon>
    </lineage>
</organism>
<dbReference type="AlphaFoldDB" id="A0AA96K202"/>
<protein>
    <submittedName>
        <fullName evidence="2">Uncharacterized protein</fullName>
    </submittedName>
</protein>
<dbReference type="Proteomes" id="UP001302494">
    <property type="component" value="Chromosome"/>
</dbReference>
<feature type="transmembrane region" description="Helical" evidence="1">
    <location>
        <begin position="12"/>
        <end position="33"/>
    </location>
</feature>
<gene>
    <name evidence="2" type="ORF">PQG83_07560</name>
</gene>
<name>A0AA96K202_9BACT</name>
<evidence type="ECO:0000313" key="3">
    <source>
        <dbReference type="Proteomes" id="UP001302494"/>
    </source>
</evidence>